<feature type="region of interest" description="Disordered" evidence="1">
    <location>
        <begin position="939"/>
        <end position="1051"/>
    </location>
</feature>
<evidence type="ECO:0000256" key="1">
    <source>
        <dbReference type="SAM" id="MobiDB-lite"/>
    </source>
</evidence>
<evidence type="ECO:0000313" key="4">
    <source>
        <dbReference type="Proteomes" id="UP000775547"/>
    </source>
</evidence>
<feature type="compositionally biased region" description="Basic and acidic residues" evidence="1">
    <location>
        <begin position="629"/>
        <end position="648"/>
    </location>
</feature>
<feature type="region of interest" description="Disordered" evidence="1">
    <location>
        <begin position="464"/>
        <end position="491"/>
    </location>
</feature>
<feature type="compositionally biased region" description="Polar residues" evidence="1">
    <location>
        <begin position="472"/>
        <end position="491"/>
    </location>
</feature>
<comment type="caution">
    <text evidence="3">The sequence shown here is derived from an EMBL/GenBank/DDBJ whole genome shotgun (WGS) entry which is preliminary data.</text>
</comment>
<dbReference type="EMBL" id="JABCKV010000307">
    <property type="protein sequence ID" value="KAG5641460.1"/>
    <property type="molecule type" value="Genomic_DNA"/>
</dbReference>
<dbReference type="PANTHER" id="PTHR47349">
    <property type="entry name" value="CHROMOSOME 8, WHOLE GENOME SHOTGUN SEQUENCE"/>
    <property type="match status" value="1"/>
</dbReference>
<feature type="compositionally biased region" description="Pro residues" evidence="1">
    <location>
        <begin position="298"/>
        <end position="310"/>
    </location>
</feature>
<feature type="region of interest" description="Disordered" evidence="1">
    <location>
        <begin position="805"/>
        <end position="836"/>
    </location>
</feature>
<feature type="compositionally biased region" description="Low complexity" evidence="1">
    <location>
        <begin position="1"/>
        <end position="15"/>
    </location>
</feature>
<name>A0A9P7KA07_9AGAR</name>
<protein>
    <recommendedName>
        <fullName evidence="2">YMC020W-like alpha/beta hydrolase domain-containing protein</fullName>
    </recommendedName>
</protein>
<keyword evidence="4" id="KW-1185">Reference proteome</keyword>
<feature type="compositionally biased region" description="Low complexity" evidence="1">
    <location>
        <begin position="421"/>
        <end position="434"/>
    </location>
</feature>
<feature type="compositionally biased region" description="Low complexity" evidence="1">
    <location>
        <begin position="573"/>
        <end position="588"/>
    </location>
</feature>
<dbReference type="InterPro" id="IPR058933">
    <property type="entry name" value="YMC020W-like_ab_hydrolase"/>
</dbReference>
<dbReference type="Pfam" id="PF26147">
    <property type="entry name" value="AB_HYDROLASE_YMC0-YMC35"/>
    <property type="match status" value="2"/>
</dbReference>
<dbReference type="InterPro" id="IPR058934">
    <property type="entry name" value="YMC020W-like"/>
</dbReference>
<feature type="compositionally biased region" description="Pro residues" evidence="1">
    <location>
        <begin position="352"/>
        <end position="382"/>
    </location>
</feature>
<sequence>MPSSSRSSRSTASRSPLKPPAWRTNTLSKSSPGLSYVFAEPEQGSPLAPASSTLPIPNLSGSLENIDAENPLPRLGSRMQSMESIGRGPQQAVAEDVVRDSQAETSSVAHVSAAQQTGNAGDSIPLPQETTRDAPVTGSTSSTSTETALAPASNPDSFTTPLAVVFPVKSHEPAPTKSSWFGRKAKTKHTNLRDSSAPLQAPAASTEITKAVSQLPKFDTEAQATSPSASISLDPGHAHRIAANDVSQGQLNGAVADSSLSINTGTNVLSPPRTDAQHSSITAPPPPIINVIHSDSPPAVPSPIVSPEPAPTRSSWFGSLSRTSGKGKAQLNPRTASAPLQAPVASTGAPIPTVPSPLSMPDPAPTSPAPAPVPASSIPPPAISLDGNPTTPIPTPISAPAAIPDTVPSPPRDILAPQPASWSWFSSSTSTSFSPTPHPVDTHPSNSIPSSIDEEVPRLVSVTPPRLASPGVVTSPSSEGGTGRQRVTSLSSLNPSTSRFVLSIPLLGRVKVPLDRAVVGAGEEKEEVIQAPKDSEEGLATATVSVAQVPIPIIAITPDTPSIAPPPPPAPSDQPTSSDTQSASDTAPVESAPIPPSTSAAQPSIESSSSWWSYVGWGASPSPSTVTLAKEDKEDAKESPDPEREKHVNPAAGGSDVTAALTTATTTMSVTTDVKATTLPAAPPMSTTPSSSTKSAGTVRPGVPNISITAASKSNPPYESQVNPQSTHPTEDVSTSVTGAAASITATESQVQGAWYSPWAWYGTGTASTSDVAAAAAVDAPNRHGDAPGEGAQLTQAEMVKEAALARGKRKAGEEGDGESEVKKSKKEDEAAKEGEDVVDTVNPVADSIVTNRSAWTYLFSSPSLMRKTITAAPESEPVQRDENGMEVMDIDDEEEASTAVIEVLPVPVQERGRDAGKAKAIGGDVGTLTKLVAGKHAASKVSAAAGPSTSKKDKSSSRSSSTKPEVALSRSPAPSIATTKGLSKPAAPPLTISESAKRETVKPGSSGTKSKPAPPPLTTTSTEKKSPAPSLKSASGTNTPGGLRASTPNLILPTWDDTFHTSPRSVVPPPPTSKFSKTMRFVSDVLFAADKDGAGDAKAGKGKGKGKALEREREKEFMHFGKELPRAYHVVEKGRLDEDVLRGCRRVVVIGIHGWFPGALRFLPTGTSGKFVNMMVQALEEFQEQNGVKLEKITKVPLEGEGTIEGRVAKLYANLQANQEWMGDLHAADAILVATHSQGSIVSTHLLDRLIRDHHIRTARNTVVTGAAASFPEGSLTLVPAPKPQRVCCLALCGIHLGPLRYLSSSSLLQPYFQYFESAAARELFEFQNTESEVSKNYVAALRSVVDHGTKIVYVASLNDQVVPIYSGLFTAVSHPLILRALYIDGDAYHSSDFLSNLLVLLLRIQNSGISDSGLTVHLSEATAGSLSGVGHSTAYEEISTYSLAVKYLFLTNDGLEDQRSDLVLEPFNATTEQNDYEIPWSLRDVIADERVAHLFSQEIAELRDAFRDWHPKTSILRDLKRKLQPIQRLPSSFSSPSSSKL</sequence>
<feature type="compositionally biased region" description="Pro residues" evidence="1">
    <location>
        <begin position="563"/>
        <end position="572"/>
    </location>
</feature>
<organism evidence="3 4">
    <name type="scientific">Asterophora parasitica</name>
    <dbReference type="NCBI Taxonomy" id="117018"/>
    <lineage>
        <taxon>Eukaryota</taxon>
        <taxon>Fungi</taxon>
        <taxon>Dikarya</taxon>
        <taxon>Basidiomycota</taxon>
        <taxon>Agaricomycotina</taxon>
        <taxon>Agaricomycetes</taxon>
        <taxon>Agaricomycetidae</taxon>
        <taxon>Agaricales</taxon>
        <taxon>Tricholomatineae</taxon>
        <taxon>Lyophyllaceae</taxon>
        <taxon>Asterophora</taxon>
    </lineage>
</organism>
<accession>A0A9P7KA07</accession>
<feature type="compositionally biased region" description="Polar residues" evidence="1">
    <location>
        <begin position="103"/>
        <end position="120"/>
    </location>
</feature>
<feature type="compositionally biased region" description="Polar residues" evidence="1">
    <location>
        <begin position="706"/>
        <end position="736"/>
    </location>
</feature>
<reference evidence="3" key="1">
    <citation type="submission" date="2020-07" db="EMBL/GenBank/DDBJ databases">
        <authorList>
            <person name="Nieuwenhuis M."/>
            <person name="Van De Peppel L.J.J."/>
        </authorList>
    </citation>
    <scope>NUCLEOTIDE SEQUENCE</scope>
    <source>
        <strain evidence="3">AP01</strain>
        <tissue evidence="3">Mycelium</tissue>
    </source>
</reference>
<dbReference type="OrthoDB" id="5598028at2759"/>
<feature type="region of interest" description="Disordered" evidence="1">
    <location>
        <begin position="557"/>
        <end position="736"/>
    </location>
</feature>
<feature type="compositionally biased region" description="Low complexity" evidence="1">
    <location>
        <begin position="137"/>
        <end position="153"/>
    </location>
</feature>
<feature type="compositionally biased region" description="Basic and acidic residues" evidence="1">
    <location>
        <begin position="820"/>
        <end position="836"/>
    </location>
</feature>
<feature type="compositionally biased region" description="Polar residues" evidence="1">
    <location>
        <begin position="50"/>
        <end position="63"/>
    </location>
</feature>
<feature type="region of interest" description="Disordered" evidence="1">
    <location>
        <begin position="1"/>
        <end position="205"/>
    </location>
</feature>
<evidence type="ECO:0000313" key="3">
    <source>
        <dbReference type="EMBL" id="KAG5641460.1"/>
    </source>
</evidence>
<feature type="region of interest" description="Disordered" evidence="1">
    <location>
        <begin position="265"/>
        <end position="446"/>
    </location>
</feature>
<feature type="domain" description="YMC020W-like alpha/beta hydrolase" evidence="2">
    <location>
        <begin position="1286"/>
        <end position="1489"/>
    </location>
</feature>
<feature type="compositionally biased region" description="Polar residues" evidence="1">
    <location>
        <begin position="312"/>
        <end position="324"/>
    </location>
</feature>
<dbReference type="PANTHER" id="PTHR47349:SF1">
    <property type="entry name" value="AER328WP"/>
    <property type="match status" value="1"/>
</dbReference>
<evidence type="ECO:0000259" key="2">
    <source>
        <dbReference type="Pfam" id="PF26147"/>
    </source>
</evidence>
<feature type="compositionally biased region" description="Low complexity" evidence="1">
    <location>
        <begin position="597"/>
        <end position="620"/>
    </location>
</feature>
<reference evidence="3" key="2">
    <citation type="submission" date="2021-10" db="EMBL/GenBank/DDBJ databases">
        <title>Phylogenomics reveals ancestral predisposition of the termite-cultivated fungus Termitomyces towards a domesticated lifestyle.</title>
        <authorList>
            <person name="Auxier B."/>
            <person name="Grum-Grzhimaylo A."/>
            <person name="Cardenas M.E."/>
            <person name="Lodge J.D."/>
            <person name="Laessoe T."/>
            <person name="Pedersen O."/>
            <person name="Smith M.E."/>
            <person name="Kuyper T.W."/>
            <person name="Franco-Molano E.A."/>
            <person name="Baroni T.J."/>
            <person name="Aanen D.K."/>
        </authorList>
    </citation>
    <scope>NUCLEOTIDE SEQUENCE</scope>
    <source>
        <strain evidence="3">AP01</strain>
        <tissue evidence="3">Mycelium</tissue>
    </source>
</reference>
<gene>
    <name evidence="3" type="ORF">DXG03_005137</name>
</gene>
<feature type="compositionally biased region" description="Polar residues" evidence="1">
    <location>
        <begin position="23"/>
        <end position="33"/>
    </location>
</feature>
<proteinExistence type="predicted"/>
<feature type="domain" description="YMC020W-like alpha/beta hydrolase" evidence="2">
    <location>
        <begin position="1145"/>
        <end position="1268"/>
    </location>
</feature>
<feature type="compositionally biased region" description="Low complexity" evidence="1">
    <location>
        <begin position="657"/>
        <end position="696"/>
    </location>
</feature>
<dbReference type="Proteomes" id="UP000775547">
    <property type="component" value="Unassembled WGS sequence"/>
</dbReference>